<dbReference type="AlphaFoldDB" id="A0A1G9SHC4"/>
<dbReference type="RefSeq" id="WP_090704065.1">
    <property type="nucleotide sequence ID" value="NZ_FNHH01000010.1"/>
</dbReference>
<dbReference type="Pfam" id="PF04773">
    <property type="entry name" value="FecR"/>
    <property type="match status" value="1"/>
</dbReference>
<evidence type="ECO:0000256" key="1">
    <source>
        <dbReference type="SAM" id="Phobius"/>
    </source>
</evidence>
<dbReference type="EMBL" id="FNHH01000010">
    <property type="protein sequence ID" value="SDM34896.1"/>
    <property type="molecule type" value="Genomic_DNA"/>
</dbReference>
<reference evidence="5" key="1">
    <citation type="submission" date="2016-10" db="EMBL/GenBank/DDBJ databases">
        <authorList>
            <person name="Varghese N."/>
            <person name="Submissions S."/>
        </authorList>
    </citation>
    <scope>NUCLEOTIDE SEQUENCE [LARGE SCALE GENOMIC DNA]</scope>
    <source>
        <strain evidence="5">DSM 24536</strain>
    </source>
</reference>
<dbReference type="Gene3D" id="2.60.120.1440">
    <property type="match status" value="1"/>
</dbReference>
<dbReference type="PANTHER" id="PTHR30273:SF2">
    <property type="entry name" value="PROTEIN FECR"/>
    <property type="match status" value="1"/>
</dbReference>
<evidence type="ECO:0000313" key="4">
    <source>
        <dbReference type="EMBL" id="SDM34896.1"/>
    </source>
</evidence>
<dbReference type="OrthoDB" id="1099963at2"/>
<dbReference type="Pfam" id="PF16344">
    <property type="entry name" value="FecR_C"/>
    <property type="match status" value="1"/>
</dbReference>
<dbReference type="PANTHER" id="PTHR30273">
    <property type="entry name" value="PERIPLASMIC SIGNAL SENSOR AND SIGMA FACTOR ACTIVATOR FECR-RELATED"/>
    <property type="match status" value="1"/>
</dbReference>
<feature type="domain" description="FecR protein" evidence="2">
    <location>
        <begin position="179"/>
        <end position="274"/>
    </location>
</feature>
<evidence type="ECO:0000313" key="5">
    <source>
        <dbReference type="Proteomes" id="UP000199226"/>
    </source>
</evidence>
<gene>
    <name evidence="4" type="ORF">SAMN05421813_11062</name>
</gene>
<dbReference type="Proteomes" id="UP000199226">
    <property type="component" value="Unassembled WGS sequence"/>
</dbReference>
<sequence>MEKENFHKLLDKYISGEASQEEEQRLLNFYGSFNTHAKNDPVPGLDNLKDKIFDKISEKINPVEDYQQSYKLYYLKSFSIAAMILLAITTGIYFYSNRTIIEDEQFTEIDVKNDILPGNNKAILILADGSKISLDDAANGLLASQGNIAITKTENGEIIYEKNQVNKMKNIPDHFVINTIQTPKGGKYQVRLPDGSKVWLNSASTLSYPTAFTGTERKVKLSGEAYFEIASNKKIPFRVESDGQIVEVLGTHFNINSYDDEDFTKTTLLEGSVKVILNSKSDVLGKTRMLKPGEQSLTNSKQPGIRIENADTEKAIAWKNGYFKFKNTPIQQIMREVERWYDVELVYEGNMPKDEFTGFISNEVNISAVLKILEQSGGVKFSVKGKKIKVKMIP</sequence>
<keyword evidence="5" id="KW-1185">Reference proteome</keyword>
<organism evidence="4 5">
    <name type="scientific">Daejeonella rubra</name>
    <dbReference type="NCBI Taxonomy" id="990371"/>
    <lineage>
        <taxon>Bacteria</taxon>
        <taxon>Pseudomonadati</taxon>
        <taxon>Bacteroidota</taxon>
        <taxon>Sphingobacteriia</taxon>
        <taxon>Sphingobacteriales</taxon>
        <taxon>Sphingobacteriaceae</taxon>
        <taxon>Daejeonella</taxon>
    </lineage>
</organism>
<name>A0A1G9SHC4_9SPHI</name>
<evidence type="ECO:0000259" key="2">
    <source>
        <dbReference type="Pfam" id="PF04773"/>
    </source>
</evidence>
<evidence type="ECO:0000259" key="3">
    <source>
        <dbReference type="Pfam" id="PF16344"/>
    </source>
</evidence>
<keyword evidence="1" id="KW-1133">Transmembrane helix</keyword>
<keyword evidence="1" id="KW-0812">Transmembrane</keyword>
<dbReference type="Gene3D" id="3.55.50.30">
    <property type="match status" value="1"/>
</dbReference>
<accession>A0A1G9SHC4</accession>
<dbReference type="FunFam" id="2.60.120.1440:FF:000001">
    <property type="entry name" value="Putative anti-sigma factor"/>
    <property type="match status" value="1"/>
</dbReference>
<dbReference type="InterPro" id="IPR032508">
    <property type="entry name" value="FecR_C"/>
</dbReference>
<dbReference type="InterPro" id="IPR006860">
    <property type="entry name" value="FecR"/>
</dbReference>
<dbReference type="STRING" id="990371.SAMN05421813_11062"/>
<dbReference type="InterPro" id="IPR012373">
    <property type="entry name" value="Ferrdict_sens_TM"/>
</dbReference>
<keyword evidence="1" id="KW-0472">Membrane</keyword>
<dbReference type="GO" id="GO:0016989">
    <property type="term" value="F:sigma factor antagonist activity"/>
    <property type="evidence" value="ECO:0007669"/>
    <property type="project" value="TreeGrafter"/>
</dbReference>
<feature type="transmembrane region" description="Helical" evidence="1">
    <location>
        <begin position="73"/>
        <end position="95"/>
    </location>
</feature>
<protein>
    <submittedName>
        <fullName evidence="4">FecR protein</fullName>
    </submittedName>
</protein>
<feature type="domain" description="Protein FecR C-terminal" evidence="3">
    <location>
        <begin position="322"/>
        <end position="390"/>
    </location>
</feature>
<proteinExistence type="predicted"/>